<accession>A0A7W9SPG7</accession>
<proteinExistence type="predicted"/>
<dbReference type="RefSeq" id="WP_184194301.1">
    <property type="nucleotide sequence ID" value="NZ_JACHGW010000002.1"/>
</dbReference>
<organism evidence="1 2">
    <name type="scientific">Armatimonas rosea</name>
    <dbReference type="NCBI Taxonomy" id="685828"/>
    <lineage>
        <taxon>Bacteria</taxon>
        <taxon>Bacillati</taxon>
        <taxon>Armatimonadota</taxon>
        <taxon>Armatimonadia</taxon>
        <taxon>Armatimonadales</taxon>
        <taxon>Armatimonadaceae</taxon>
        <taxon>Armatimonas</taxon>
    </lineage>
</organism>
<gene>
    <name evidence="1" type="ORF">HNQ39_001856</name>
</gene>
<comment type="caution">
    <text evidence="1">The sequence shown here is derived from an EMBL/GenBank/DDBJ whole genome shotgun (WGS) entry which is preliminary data.</text>
</comment>
<dbReference type="Proteomes" id="UP000520814">
    <property type="component" value="Unassembled WGS sequence"/>
</dbReference>
<reference evidence="1 2" key="1">
    <citation type="submission" date="2020-08" db="EMBL/GenBank/DDBJ databases">
        <title>Genomic Encyclopedia of Type Strains, Phase IV (KMG-IV): sequencing the most valuable type-strain genomes for metagenomic binning, comparative biology and taxonomic classification.</title>
        <authorList>
            <person name="Goeker M."/>
        </authorList>
    </citation>
    <scope>NUCLEOTIDE SEQUENCE [LARGE SCALE GENOMIC DNA]</scope>
    <source>
        <strain evidence="1 2">DSM 23562</strain>
    </source>
</reference>
<evidence type="ECO:0000313" key="1">
    <source>
        <dbReference type="EMBL" id="MBB6050065.1"/>
    </source>
</evidence>
<dbReference type="AlphaFoldDB" id="A0A7W9SPG7"/>
<protein>
    <submittedName>
        <fullName evidence="1">Uncharacterized protein</fullName>
    </submittedName>
</protein>
<evidence type="ECO:0000313" key="2">
    <source>
        <dbReference type="Proteomes" id="UP000520814"/>
    </source>
</evidence>
<keyword evidence="2" id="KW-1185">Reference proteome</keyword>
<sequence length="102" mass="11220">MASLPQVSPGGKIRLILDENNRTTGGAFQIWCNEELVFQGSSYGGIPPTPPPDIWRPIGLVQRQELEYSISLYVPTTAERGEYELRLATTVGSRSGRFLVAP</sequence>
<dbReference type="EMBL" id="JACHGW010000002">
    <property type="protein sequence ID" value="MBB6050065.1"/>
    <property type="molecule type" value="Genomic_DNA"/>
</dbReference>
<name>A0A7W9SPG7_ARMRO</name>